<sequence>MPELVGLATLGRTPRPDFEKTFAPFLRGNRVKMRGALDNVDDDTIYKLHDPGGEYPIHIPVTSTVGVDIPRASIRPYLQATIDALADDGAAVIAILCAGDLGPVFSAVPLLASGRLTPAILKATVGDTHVGIISPNEGQVPFAEEKWRGDGFDVTAKCVPPYAAGSDRAARLLETVRELRDRGAAVVVLDCFGFSLSDAQLAHREVGVPVFSAREVAAQIIGLFCSSMAAD</sequence>
<evidence type="ECO:0000313" key="1">
    <source>
        <dbReference type="EMBL" id="PKW16478.1"/>
    </source>
</evidence>
<organism evidence="1 2">
    <name type="scientific">Saccharopolyspora spinosa</name>
    <dbReference type="NCBI Taxonomy" id="60894"/>
    <lineage>
        <taxon>Bacteria</taxon>
        <taxon>Bacillati</taxon>
        <taxon>Actinomycetota</taxon>
        <taxon>Actinomycetes</taxon>
        <taxon>Pseudonocardiales</taxon>
        <taxon>Pseudonocardiaceae</taxon>
        <taxon>Saccharopolyspora</taxon>
    </lineage>
</organism>
<protein>
    <submittedName>
        <fullName evidence="1">AroM protein</fullName>
    </submittedName>
</protein>
<dbReference type="InterPro" id="IPR001920">
    <property type="entry name" value="Asp/Glu_race"/>
</dbReference>
<dbReference type="Proteomes" id="UP000233786">
    <property type="component" value="Unassembled WGS sequence"/>
</dbReference>
<dbReference type="EMBL" id="PJNB01000001">
    <property type="protein sequence ID" value="PKW16478.1"/>
    <property type="molecule type" value="Genomic_DNA"/>
</dbReference>
<gene>
    <name evidence="1" type="ORF">A8926_4312</name>
</gene>
<comment type="caution">
    <text evidence="1">The sequence shown here is derived from an EMBL/GenBank/DDBJ whole genome shotgun (WGS) entry which is preliminary data.</text>
</comment>
<keyword evidence="2" id="KW-1185">Reference proteome</keyword>
<accession>A0A2N3Y0N0</accession>
<dbReference type="InterPro" id="IPR010843">
    <property type="entry name" value="Uncharacterised_AroM"/>
</dbReference>
<dbReference type="Pfam" id="PF07302">
    <property type="entry name" value="AroM"/>
    <property type="match status" value="1"/>
</dbReference>
<dbReference type="GO" id="GO:0016855">
    <property type="term" value="F:racemase and epimerase activity, acting on amino acids and derivatives"/>
    <property type="evidence" value="ECO:0007669"/>
    <property type="project" value="InterPro"/>
</dbReference>
<name>A0A2N3Y0N0_SACSN</name>
<dbReference type="RefSeq" id="WP_083822314.1">
    <property type="nucleotide sequence ID" value="NZ_CP061007.1"/>
</dbReference>
<dbReference type="AlphaFoldDB" id="A0A2N3Y0N0"/>
<reference evidence="1" key="1">
    <citation type="submission" date="2017-12" db="EMBL/GenBank/DDBJ databases">
        <title>Sequencing the genomes of 1000 Actinobacteria strains.</title>
        <authorList>
            <person name="Klenk H.-P."/>
        </authorList>
    </citation>
    <scope>NUCLEOTIDE SEQUENCE [LARGE SCALE GENOMIC DNA]</scope>
    <source>
        <strain evidence="1">DSM 44228</strain>
    </source>
</reference>
<dbReference type="OrthoDB" id="9798683at2"/>
<dbReference type="STRING" id="994479.GCA_000194155_07260"/>
<proteinExistence type="predicted"/>
<dbReference type="Gene3D" id="3.40.50.1860">
    <property type="match status" value="1"/>
</dbReference>
<evidence type="ECO:0000313" key="2">
    <source>
        <dbReference type="Proteomes" id="UP000233786"/>
    </source>
</evidence>